<dbReference type="GO" id="GO:0005829">
    <property type="term" value="C:cytosol"/>
    <property type="evidence" value="ECO:0007669"/>
    <property type="project" value="TreeGrafter"/>
</dbReference>
<keyword evidence="4" id="KW-1185">Reference proteome</keyword>
<accession>W6N6N5</accession>
<organism evidence="3 4">
    <name type="scientific">Clostridium tyrobutyricum DIVETGP</name>
    <dbReference type="NCBI Taxonomy" id="1408889"/>
    <lineage>
        <taxon>Bacteria</taxon>
        <taxon>Bacillati</taxon>
        <taxon>Bacillota</taxon>
        <taxon>Clostridia</taxon>
        <taxon>Eubacteriales</taxon>
        <taxon>Clostridiaceae</taxon>
        <taxon>Clostridium</taxon>
    </lineage>
</organism>
<dbReference type="InterPro" id="IPR051614">
    <property type="entry name" value="UPF0045_domain"/>
</dbReference>
<dbReference type="InterPro" id="IPR002767">
    <property type="entry name" value="Thiamine_BP"/>
</dbReference>
<name>W6N6N5_CLOTY</name>
<dbReference type="PANTHER" id="PTHR33777:SF1">
    <property type="entry name" value="UPF0045 PROTEIN ECM15"/>
    <property type="match status" value="1"/>
</dbReference>
<sequence length="99" mass="11275">MAIAQLTIVPLGTESTSVSKYVANCHRVLEKDKRVKYKLTPMSTVIEGELDVIFEIVRKMHEVPFENGAKRVITSISIDDRRDKRASMDQKINSVKEKL</sequence>
<dbReference type="Pfam" id="PF01910">
    <property type="entry name" value="Thiamine_BP"/>
    <property type="match status" value="1"/>
</dbReference>
<dbReference type="OrthoDB" id="5886358at2"/>
<evidence type="ECO:0000313" key="4">
    <source>
        <dbReference type="Proteomes" id="UP000019482"/>
    </source>
</evidence>
<dbReference type="NCBIfam" id="TIGR00106">
    <property type="entry name" value="MTH1187 family thiamine-binding protein"/>
    <property type="match status" value="1"/>
</dbReference>
<evidence type="ECO:0000259" key="2">
    <source>
        <dbReference type="Pfam" id="PF01910"/>
    </source>
</evidence>
<dbReference type="GeneID" id="29418562"/>
<dbReference type="RefSeq" id="WP_017751810.1">
    <property type="nucleotide sequence ID" value="NZ_CBXI010000014.1"/>
</dbReference>
<dbReference type="InterPro" id="IPR029756">
    <property type="entry name" value="MTH1187/YkoF-like"/>
</dbReference>
<dbReference type="Gene3D" id="3.30.70.930">
    <property type="match status" value="1"/>
</dbReference>
<proteinExistence type="inferred from homology"/>
<dbReference type="AlphaFoldDB" id="W6N6N5"/>
<comment type="similarity">
    <text evidence="1">Belongs to the UPF0045 family.</text>
</comment>
<comment type="caution">
    <text evidence="3">The sequence shown here is derived from an EMBL/GenBank/DDBJ whole genome shotgun (WGS) entry which is preliminary data.</text>
</comment>
<evidence type="ECO:0000313" key="3">
    <source>
        <dbReference type="EMBL" id="CDL90954.1"/>
    </source>
</evidence>
<evidence type="ECO:0000256" key="1">
    <source>
        <dbReference type="ARBA" id="ARBA00010272"/>
    </source>
</evidence>
<gene>
    <name evidence="3" type="ORF">CTDIVETGP_1024</name>
</gene>
<reference evidence="3 4" key="1">
    <citation type="journal article" date="2015" name="Genome Announc.">
        <title>Draft Genome Sequence of Clostridium tyrobutyricum Strain DIVETGP, Isolated from Cow's Milk for Grana Padano Production.</title>
        <authorList>
            <person name="Soggiu A."/>
            <person name="Piras C."/>
            <person name="Gaiarsa S."/>
            <person name="Sassera D."/>
            <person name="Roncada P."/>
            <person name="Bendixen E."/>
            <person name="Brasca M."/>
            <person name="Bonizzi L."/>
        </authorList>
    </citation>
    <scope>NUCLEOTIDE SEQUENCE [LARGE SCALE GENOMIC DNA]</scope>
    <source>
        <strain evidence="3 4">DIVETGP</strain>
    </source>
</reference>
<dbReference type="EMBL" id="CBXI010000014">
    <property type="protein sequence ID" value="CDL90954.1"/>
    <property type="molecule type" value="Genomic_DNA"/>
</dbReference>
<dbReference type="PANTHER" id="PTHR33777">
    <property type="entry name" value="UPF0045 PROTEIN ECM15"/>
    <property type="match status" value="1"/>
</dbReference>
<feature type="domain" description="Thiamine-binding protein" evidence="2">
    <location>
        <begin position="4"/>
        <end position="96"/>
    </location>
</feature>
<protein>
    <recommendedName>
        <fullName evidence="2">Thiamine-binding protein domain-containing protein</fullName>
    </recommendedName>
</protein>
<dbReference type="Proteomes" id="UP000019482">
    <property type="component" value="Unassembled WGS sequence"/>
</dbReference>
<dbReference type="SUPFAM" id="SSF89957">
    <property type="entry name" value="MTH1187/YkoF-like"/>
    <property type="match status" value="1"/>
</dbReference>